<evidence type="ECO:0000256" key="1">
    <source>
        <dbReference type="SAM" id="MobiDB-lite"/>
    </source>
</evidence>
<name>A0AAN8KUX4_9TELE</name>
<feature type="region of interest" description="Disordered" evidence="1">
    <location>
        <begin position="349"/>
        <end position="425"/>
    </location>
</feature>
<feature type="region of interest" description="Disordered" evidence="1">
    <location>
        <begin position="900"/>
        <end position="924"/>
    </location>
</feature>
<evidence type="ECO:0000313" key="2">
    <source>
        <dbReference type="EMBL" id="KAK6295336.1"/>
    </source>
</evidence>
<feature type="compositionally biased region" description="Polar residues" evidence="1">
    <location>
        <begin position="1441"/>
        <end position="1455"/>
    </location>
</feature>
<feature type="compositionally biased region" description="Acidic residues" evidence="1">
    <location>
        <begin position="1323"/>
        <end position="1335"/>
    </location>
</feature>
<feature type="region of interest" description="Disordered" evidence="1">
    <location>
        <begin position="1514"/>
        <end position="1574"/>
    </location>
</feature>
<sequence>MIPVIHLHKVDCPGCRPDLTWLQKVTSQNLGSAPFCDQYTRKHGPCCNHSTGPLLSKPGCSASIDLTPQGQPMSDAPVMRTLPGLAAGATGLTYTKNQPTTDPWYFEGHEEEDSLSPASVYMDCLEDLSPSPSAGSPQADSPPDSPALFIIESDEGEQFSELSLSPFPVFLECEQCNDYSCSLLGERIETSPEPGGKIKSSSEKWQEIEKVPECMEKIELSPNSGQISDVSPEPEPQIELSSEHETLKGPSNLWQEIESACEPLQMIEQSPEHKQEVELFEEPLQWNEQSKEPQEVLQLTLPPKQTVEQCLQDIELPHKSMLGNYPYPNSGQELEVSTEPEQQIEFFSKPHQRTEMSSGPMIGLSPEHKSAVEPPLEHRISSTETQQIDMPNDLQQITVPSPEPDTVSKAPTEPWPETESSFGPWQDIEPFAECKQGTEVSPNSWQILKVSEVPQPKQLTELSTKKQREFKLPSEPMERNEVCTEQRLGPSMETQGVFKVPMPPRQRAKWSSGCMQLIQLSVEPMEGIDLPPNNVQVFEAFSGPKQNIEVSSKTHQGTELSHGHRQGIYLSPEHEHGIEPGQDPQRVFRLPPEPMRRNELCQEAESNTDSWQVFTVSSESNQEIETAKDLQEVFKRLTTPEQRTEQPYGCMQGFELSSESTHTIDPLPNSGQLFEKSTEDEDIDISSKLHQGNELSRKYRQGIESSPEHEQGIETSFGTKLSIESQEWTEQSPNSWQINAMSDESQQTKLSKEEESTLLPELKQINEKCPKLKQEVELTPDSLQVFEVSNEPMKQTESTTESHGVFKVPLPPKRWVRRFPGYIQGSELSHESMQRIDSFANSGQIWNMSTEPKQQIQVSTRLNQGTESSTEPHEWIERSPICCQIFEMSNECQQMTKSSTETEEKFKLPPELKQNTELSSKHKQGYELTPDSWQVFQVFNESQERLEPAKESQGVFKIPLPPRKRVERSQKCMQGIDPSGQVFKGSAEPQQQIEVSSQPHQGTKLSPKPRQETEHEEMIEQSLESRHRTEISIEPQTWNFLEKLDVSTEPQQLTLGEFKLLSTLRKKTGRSSVCMKRFEVTSDSKQDTELFETQQQIEIGLELQKITEMYHSLKCQAEPSPESSLQTKPSPMSGQVLEVFPEHSTEPTSESLQGNELSCDSIQGIDPANEPMKGIGFSLEFQQMSDNTVSEQPLHAPPPSFDFSSSPPPPMFFCDVKSNNNLRPMPSSPPQDDDFDEAESYGTSWSPEFMASEQPELAEEDSHISLQSHEPMQRVKRLTPYPYTRPIPIEDHENEDRDSILNNVNPADIPDTSGGSRNLPEILELEAEDADDESDNKDKEEGFCCNGRTQSPQLASPLAGTSGNAGSPRHQAPGLQHAKTSKSKQVSFGNVKIHGKLVKSTTQTSYEHKPKVVQGRKRSRKSSREEIGDEIEMSLRRSTVARRTSTIFSHSQTPKPCSIVSRRQSDYGEEDENCCSRSSKSQRLDNPSLMILYSGEGVPSYLLDFLPTPGRLSPTLEGSARMSSSSHALGQQGPSLTRNRSGMTMRATLNPPAESETDRTEEEKVKQDNRPGGQ</sequence>
<feature type="region of interest" description="Disordered" evidence="1">
    <location>
        <begin position="1187"/>
        <end position="1207"/>
    </location>
</feature>
<accession>A0AAN8KUX4</accession>
<feature type="compositionally biased region" description="Basic and acidic residues" evidence="1">
    <location>
        <begin position="1556"/>
        <end position="1574"/>
    </location>
</feature>
<feature type="compositionally biased region" description="Basic and acidic residues" evidence="1">
    <location>
        <begin position="1288"/>
        <end position="1299"/>
    </location>
</feature>
<gene>
    <name evidence="2" type="ORF">J4Q44_G00345620</name>
</gene>
<reference evidence="2 3" key="1">
    <citation type="submission" date="2021-04" db="EMBL/GenBank/DDBJ databases">
        <authorList>
            <person name="De Guttry C."/>
            <person name="Zahm M."/>
            <person name="Klopp C."/>
            <person name="Cabau C."/>
            <person name="Louis A."/>
            <person name="Berthelot C."/>
            <person name="Parey E."/>
            <person name="Roest Crollius H."/>
            <person name="Montfort J."/>
            <person name="Robinson-Rechavi M."/>
            <person name="Bucao C."/>
            <person name="Bouchez O."/>
            <person name="Gislard M."/>
            <person name="Lluch J."/>
            <person name="Milhes M."/>
            <person name="Lampietro C."/>
            <person name="Lopez Roques C."/>
            <person name="Donnadieu C."/>
            <person name="Braasch I."/>
            <person name="Desvignes T."/>
            <person name="Postlethwait J."/>
            <person name="Bobe J."/>
            <person name="Wedekind C."/>
            <person name="Guiguen Y."/>
        </authorList>
    </citation>
    <scope>NUCLEOTIDE SEQUENCE [LARGE SCALE GENOMIC DNA]</scope>
    <source>
        <strain evidence="2">Cs_M1</strain>
        <tissue evidence="2">Blood</tissue>
    </source>
</reference>
<feature type="region of interest" description="Disordered" evidence="1">
    <location>
        <begin position="222"/>
        <end position="248"/>
    </location>
</feature>
<feature type="region of interest" description="Disordered" evidence="1">
    <location>
        <begin position="322"/>
        <end position="341"/>
    </location>
</feature>
<dbReference type="Proteomes" id="UP001356427">
    <property type="component" value="Unassembled WGS sequence"/>
</dbReference>
<feature type="compositionally biased region" description="Pro residues" evidence="1">
    <location>
        <begin position="1195"/>
        <end position="1207"/>
    </location>
</feature>
<feature type="region of interest" description="Disordered" evidence="1">
    <location>
        <begin position="126"/>
        <end position="146"/>
    </location>
</feature>
<evidence type="ECO:0000313" key="3">
    <source>
        <dbReference type="Proteomes" id="UP001356427"/>
    </source>
</evidence>
<protein>
    <submittedName>
        <fullName evidence="2">Uncharacterized protein</fullName>
    </submittedName>
</protein>
<proteinExistence type="predicted"/>
<comment type="caution">
    <text evidence="2">The sequence shown here is derived from an EMBL/GenBank/DDBJ whole genome shotgun (WGS) entry which is preliminary data.</text>
</comment>
<feature type="compositionally biased region" description="Low complexity" evidence="1">
    <location>
        <begin position="129"/>
        <end position="142"/>
    </location>
</feature>
<feature type="compositionally biased region" description="Basic and acidic residues" evidence="1">
    <location>
        <begin position="366"/>
        <end position="381"/>
    </location>
</feature>
<feature type="region of interest" description="Disordered" evidence="1">
    <location>
        <begin position="1219"/>
        <end position="1482"/>
    </location>
</feature>
<feature type="compositionally biased region" description="Polar residues" evidence="1">
    <location>
        <begin position="1347"/>
        <end position="1365"/>
    </location>
</feature>
<feature type="compositionally biased region" description="Polar residues" evidence="1">
    <location>
        <begin position="1521"/>
        <end position="1542"/>
    </location>
</feature>
<feature type="compositionally biased region" description="Polar residues" evidence="1">
    <location>
        <begin position="988"/>
        <end position="1004"/>
    </location>
</feature>
<feature type="region of interest" description="Disordered" evidence="1">
    <location>
        <begin position="975"/>
        <end position="1017"/>
    </location>
</feature>
<feature type="compositionally biased region" description="Polar residues" evidence="1">
    <location>
        <begin position="382"/>
        <end position="399"/>
    </location>
</feature>
<dbReference type="EMBL" id="JAGTTL010000034">
    <property type="protein sequence ID" value="KAK6295336.1"/>
    <property type="molecule type" value="Genomic_DNA"/>
</dbReference>
<keyword evidence="3" id="KW-1185">Reference proteome</keyword>
<feature type="compositionally biased region" description="Basic and acidic residues" evidence="1">
    <location>
        <begin position="900"/>
        <end position="910"/>
    </location>
</feature>
<organism evidence="2 3">
    <name type="scientific">Coregonus suidteri</name>
    <dbReference type="NCBI Taxonomy" id="861788"/>
    <lineage>
        <taxon>Eukaryota</taxon>
        <taxon>Metazoa</taxon>
        <taxon>Chordata</taxon>
        <taxon>Craniata</taxon>
        <taxon>Vertebrata</taxon>
        <taxon>Euteleostomi</taxon>
        <taxon>Actinopterygii</taxon>
        <taxon>Neopterygii</taxon>
        <taxon>Teleostei</taxon>
        <taxon>Protacanthopterygii</taxon>
        <taxon>Salmoniformes</taxon>
        <taxon>Salmonidae</taxon>
        <taxon>Coregoninae</taxon>
        <taxon>Coregonus</taxon>
    </lineage>
</organism>